<sequence>MPIMPYTSAQNRAISDFKSITSTDSKTAAKWLKASGWEATAAVNAFYNQSSSSVAQSPSSKAALNKLFDKYAESAGRDSLEIDQIMPYFNDIGADPAALSALVVQEIMKCPEMGSLTREGFVEGWSALGCDTLDKQKKFLETRTKTLGMPGNREILKAVYKYAFELCITQQGQRLVSKEELVEMWRLLFSPPGLDWRTQNNNWLELWLEFVQGNSAKAFNRDVWTQTLRFAEETLKDESLSWWSEEASWPAIIDEFVEWIKERRGNGSTRQDEDEEMEY</sequence>
<reference evidence="4 5" key="1">
    <citation type="submission" date="2015-01" db="EMBL/GenBank/DDBJ databases">
        <title>The Genome Sequence of Ochroconis gallopava CBS43764.</title>
        <authorList>
            <consortium name="The Broad Institute Genomics Platform"/>
            <person name="Cuomo C."/>
            <person name="de Hoog S."/>
            <person name="Gorbushina A."/>
            <person name="Stielow B."/>
            <person name="Teixiera M."/>
            <person name="Abouelleil A."/>
            <person name="Chapman S.B."/>
            <person name="Priest M."/>
            <person name="Young S.K."/>
            <person name="Wortman J."/>
            <person name="Nusbaum C."/>
            <person name="Birren B."/>
        </authorList>
    </citation>
    <scope>NUCLEOTIDE SEQUENCE [LARGE SCALE GENOMIC DNA]</scope>
    <source>
        <strain evidence="4 5">CBS 43764</strain>
    </source>
</reference>
<dbReference type="GO" id="GO:0031624">
    <property type="term" value="F:ubiquitin conjugating enzyme binding"/>
    <property type="evidence" value="ECO:0007669"/>
    <property type="project" value="TreeGrafter"/>
</dbReference>
<evidence type="ECO:0000256" key="2">
    <source>
        <dbReference type="RuleBase" id="RU410713"/>
    </source>
</evidence>
<keyword evidence="5" id="KW-1185">Reference proteome</keyword>
<dbReference type="Proteomes" id="UP000053259">
    <property type="component" value="Unassembled WGS sequence"/>
</dbReference>
<dbReference type="GeneID" id="27313084"/>
<dbReference type="GO" id="GO:0032182">
    <property type="term" value="F:ubiquitin-like protein binding"/>
    <property type="evidence" value="ECO:0007669"/>
    <property type="project" value="TreeGrafter"/>
</dbReference>
<feature type="domain" description="DCUN1" evidence="3">
    <location>
        <begin position="59"/>
        <end position="261"/>
    </location>
</feature>
<dbReference type="Gene3D" id="1.10.8.10">
    <property type="entry name" value="DNA helicase RuvA subunit, C-terminal domain"/>
    <property type="match status" value="1"/>
</dbReference>
<dbReference type="FunCoup" id="A0A0D1XMN3">
    <property type="interactions" value="408"/>
</dbReference>
<dbReference type="VEuPathDB" id="FungiDB:PV09_05111"/>
<dbReference type="InterPro" id="IPR009060">
    <property type="entry name" value="UBA-like_sf"/>
</dbReference>
<gene>
    <name evidence="4" type="ORF">PV09_05111</name>
</gene>
<dbReference type="Pfam" id="PF14555">
    <property type="entry name" value="UBA_4"/>
    <property type="match status" value="1"/>
</dbReference>
<dbReference type="InterPro" id="IPR005176">
    <property type="entry name" value="PONY_dom"/>
</dbReference>
<keyword evidence="1" id="KW-0833">Ubl conjugation pathway</keyword>
<evidence type="ECO:0000256" key="1">
    <source>
        <dbReference type="ARBA" id="ARBA00022786"/>
    </source>
</evidence>
<dbReference type="EMBL" id="KN847543">
    <property type="protein sequence ID" value="KIW03811.1"/>
    <property type="molecule type" value="Genomic_DNA"/>
</dbReference>
<dbReference type="PANTHER" id="PTHR12281:SF31">
    <property type="entry name" value="DCN1-LIKE PROTEIN 3"/>
    <property type="match status" value="1"/>
</dbReference>
<dbReference type="GO" id="GO:0097602">
    <property type="term" value="F:cullin family protein binding"/>
    <property type="evidence" value="ECO:0007669"/>
    <property type="project" value="TreeGrafter"/>
</dbReference>
<evidence type="ECO:0000259" key="3">
    <source>
        <dbReference type="PROSITE" id="PS51229"/>
    </source>
</evidence>
<dbReference type="RefSeq" id="XP_016213680.1">
    <property type="nucleotide sequence ID" value="XM_016358579.1"/>
</dbReference>
<dbReference type="GO" id="GO:0045116">
    <property type="term" value="P:protein neddylation"/>
    <property type="evidence" value="ECO:0007669"/>
    <property type="project" value="TreeGrafter"/>
</dbReference>
<name>A0A0D1XMN3_9PEZI</name>
<dbReference type="InParanoid" id="A0A0D1XMN3"/>
<dbReference type="OrthoDB" id="27198at2759"/>
<dbReference type="InterPro" id="IPR014764">
    <property type="entry name" value="DCN-prot"/>
</dbReference>
<dbReference type="PROSITE" id="PS51229">
    <property type="entry name" value="DCUN1"/>
    <property type="match status" value="1"/>
</dbReference>
<dbReference type="STRING" id="253628.A0A0D1XMN3"/>
<proteinExistence type="predicted"/>
<organism evidence="4 5">
    <name type="scientific">Verruconis gallopava</name>
    <dbReference type="NCBI Taxonomy" id="253628"/>
    <lineage>
        <taxon>Eukaryota</taxon>
        <taxon>Fungi</taxon>
        <taxon>Dikarya</taxon>
        <taxon>Ascomycota</taxon>
        <taxon>Pezizomycotina</taxon>
        <taxon>Dothideomycetes</taxon>
        <taxon>Pleosporomycetidae</taxon>
        <taxon>Venturiales</taxon>
        <taxon>Sympoventuriaceae</taxon>
        <taxon>Verruconis</taxon>
    </lineage>
</organism>
<protein>
    <recommendedName>
        <fullName evidence="2">Defective in cullin neddylation protein</fullName>
    </recommendedName>
</protein>
<comment type="function">
    <text evidence="2">Neddylation of cullins play an essential role in the regulation of SCF-type complexes activity.</text>
</comment>
<dbReference type="Gene3D" id="1.10.238.200">
    <property type="entry name" value="Cullin, PONY binding domain"/>
    <property type="match status" value="1"/>
</dbReference>
<dbReference type="HOGENOM" id="CLU_047042_1_0_1"/>
<accession>A0A0D1XMN3</accession>
<dbReference type="Gene3D" id="1.10.238.10">
    <property type="entry name" value="EF-hand"/>
    <property type="match status" value="1"/>
</dbReference>
<dbReference type="SUPFAM" id="SSF46934">
    <property type="entry name" value="UBA-like"/>
    <property type="match status" value="1"/>
</dbReference>
<dbReference type="PANTHER" id="PTHR12281">
    <property type="entry name" value="RP42 RELATED"/>
    <property type="match status" value="1"/>
</dbReference>
<evidence type="ECO:0000313" key="4">
    <source>
        <dbReference type="EMBL" id="KIW03811.1"/>
    </source>
</evidence>
<dbReference type="AlphaFoldDB" id="A0A0D1XMN3"/>
<evidence type="ECO:0000313" key="5">
    <source>
        <dbReference type="Proteomes" id="UP000053259"/>
    </source>
</evidence>
<dbReference type="GO" id="GO:0000151">
    <property type="term" value="C:ubiquitin ligase complex"/>
    <property type="evidence" value="ECO:0007669"/>
    <property type="project" value="TreeGrafter"/>
</dbReference>
<dbReference type="Pfam" id="PF03556">
    <property type="entry name" value="Cullin_binding"/>
    <property type="match status" value="1"/>
</dbReference>
<dbReference type="InterPro" id="IPR042460">
    <property type="entry name" value="DCN1-like_PONY"/>
</dbReference>